<reference evidence="2" key="1">
    <citation type="submission" date="2025-08" db="UniProtKB">
        <authorList>
            <consortium name="RefSeq"/>
        </authorList>
    </citation>
    <scope>IDENTIFICATION</scope>
</reference>
<keyword evidence="2" id="KW-0378">Hydrolase</keyword>
<dbReference type="Proteomes" id="UP000694863">
    <property type="component" value="Unplaced"/>
</dbReference>
<gene>
    <name evidence="2" type="primary">LOC123521817</name>
</gene>
<protein>
    <submittedName>
        <fullName evidence="2">Pre-mRNA-splicing factor ATP-dependent RNA helicase DHX32</fullName>
    </submittedName>
</protein>
<accession>A0AC55D6G2</accession>
<evidence type="ECO:0000313" key="2">
    <source>
        <dbReference type="RefSeq" id="XP_045147318.1"/>
    </source>
</evidence>
<keyword evidence="2" id="KW-0547">Nucleotide-binding</keyword>
<evidence type="ECO:0000313" key="1">
    <source>
        <dbReference type="Proteomes" id="UP000694863"/>
    </source>
</evidence>
<dbReference type="RefSeq" id="XP_045147318.1">
    <property type="nucleotide sequence ID" value="XM_045291383.1"/>
</dbReference>
<name>A0AC55D6G2_ECHTE</name>
<keyword evidence="2" id="KW-0067">ATP-binding</keyword>
<keyword evidence="1" id="KW-1185">Reference proteome</keyword>
<organism evidence="1 2">
    <name type="scientific">Echinops telfairi</name>
    <name type="common">Lesser hedgehog tenrec</name>
    <dbReference type="NCBI Taxonomy" id="9371"/>
    <lineage>
        <taxon>Eukaryota</taxon>
        <taxon>Metazoa</taxon>
        <taxon>Chordata</taxon>
        <taxon>Craniata</taxon>
        <taxon>Vertebrata</taxon>
        <taxon>Euteleostomi</taxon>
        <taxon>Mammalia</taxon>
        <taxon>Eutheria</taxon>
        <taxon>Afrotheria</taxon>
        <taxon>Tenrecidae</taxon>
        <taxon>Tenrecinae</taxon>
        <taxon>Echinops</taxon>
    </lineage>
</organism>
<sequence length="228" mass="25440">MVGSRRHKGALDSEPASTGPLRPGQPADLSLWSDKAIQNIPLLGVTALHSLAFAVDGTADSHHLFYFQAPDCFMRLPCGAEAAALACWRTLLHPEGDHWTLINVYRAYQDVALTAATEQAVELWCQEHFLQWSALRAADAIRAELTEIVRRIELPYAEPAFGSPENTRNLRKALLSGYFMQVSKPARPWRGAVCWVKQKGRTGSPRTWTDTDSSHRSHATTVRTHRRS</sequence>
<proteinExistence type="predicted"/>
<keyword evidence="2" id="KW-0347">Helicase</keyword>